<feature type="signal peptide" evidence="2">
    <location>
        <begin position="1"/>
        <end position="30"/>
    </location>
</feature>
<dbReference type="RefSeq" id="WP_284919990.1">
    <property type="nucleotide sequence ID" value="NZ_CP126980.1"/>
</dbReference>
<reference evidence="3 4" key="1">
    <citation type="submission" date="2023-06" db="EMBL/GenBank/DDBJ databases">
        <authorList>
            <person name="Yushchuk O."/>
            <person name="Binda E."/>
            <person name="Ruckert-Reed C."/>
            <person name="Fedorenko V."/>
            <person name="Kalinowski J."/>
            <person name="Marinelli F."/>
        </authorList>
    </citation>
    <scope>NUCLEOTIDE SEQUENCE [LARGE SCALE GENOMIC DNA]</scope>
    <source>
        <strain evidence="3 4">NRRL 3884</strain>
    </source>
</reference>
<keyword evidence="1" id="KW-0472">Membrane</keyword>
<gene>
    <name evidence="3" type="ORF">ACTOB_002213</name>
</gene>
<keyword evidence="1" id="KW-1133">Transmembrane helix</keyword>
<proteinExistence type="predicted"/>
<dbReference type="PROSITE" id="PS51318">
    <property type="entry name" value="TAT"/>
    <property type="match status" value="1"/>
</dbReference>
<keyword evidence="2" id="KW-0732">Signal</keyword>
<evidence type="ECO:0000313" key="4">
    <source>
        <dbReference type="Proteomes" id="UP001240150"/>
    </source>
</evidence>
<evidence type="ECO:0000256" key="1">
    <source>
        <dbReference type="SAM" id="Phobius"/>
    </source>
</evidence>
<evidence type="ECO:0000256" key="2">
    <source>
        <dbReference type="SAM" id="SignalP"/>
    </source>
</evidence>
<evidence type="ECO:0000313" key="3">
    <source>
        <dbReference type="EMBL" id="WIM98609.1"/>
    </source>
</evidence>
<keyword evidence="4" id="KW-1185">Reference proteome</keyword>
<dbReference type="InterPro" id="IPR006311">
    <property type="entry name" value="TAT_signal"/>
</dbReference>
<dbReference type="EMBL" id="CP126980">
    <property type="protein sequence ID" value="WIM98609.1"/>
    <property type="molecule type" value="Genomic_DNA"/>
</dbReference>
<feature type="transmembrane region" description="Helical" evidence="1">
    <location>
        <begin position="46"/>
        <end position="63"/>
    </location>
</feature>
<keyword evidence="1" id="KW-0812">Transmembrane</keyword>
<dbReference type="Proteomes" id="UP001240150">
    <property type="component" value="Chromosome"/>
</dbReference>
<sequence length="189" mass="20004">MRRRTLLASAGAGAGAMLAGPGLSAAPAEAAGTPTLRTYAVQGTDIAVALLPGPAATVLLYAARRFHYEIDALRPGDLVTDASGTVLDIRPGWYPAGARDGFLPYQKIVVHDIVAQCDGLLGWGGDARTPREGRFEIAVAPADHRLRALARRLDTDAAWPSRRVGAGIALPFTADRVRRAQSIRRGMAR</sequence>
<feature type="chain" id="PRO_5046566332" evidence="2">
    <location>
        <begin position="31"/>
        <end position="189"/>
    </location>
</feature>
<organism evidence="3 4">
    <name type="scientific">Actinoplanes oblitus</name>
    <dbReference type="NCBI Taxonomy" id="3040509"/>
    <lineage>
        <taxon>Bacteria</taxon>
        <taxon>Bacillati</taxon>
        <taxon>Actinomycetota</taxon>
        <taxon>Actinomycetes</taxon>
        <taxon>Micromonosporales</taxon>
        <taxon>Micromonosporaceae</taxon>
        <taxon>Actinoplanes</taxon>
    </lineage>
</organism>
<name>A0ABY8WQL7_9ACTN</name>
<accession>A0ABY8WQL7</accession>
<protein>
    <submittedName>
        <fullName evidence="3">Uncharacterized protein</fullName>
    </submittedName>
</protein>